<feature type="transmembrane region" description="Helical" evidence="11">
    <location>
        <begin position="126"/>
        <end position="146"/>
    </location>
</feature>
<dbReference type="RefSeq" id="WP_196193423.1">
    <property type="nucleotide sequence ID" value="NZ_JADPRT010000003.1"/>
</dbReference>
<reference evidence="12" key="1">
    <citation type="submission" date="2020-11" db="EMBL/GenBank/DDBJ databases">
        <title>Isolation and identification of active actinomycetes.</title>
        <authorList>
            <person name="Yu B."/>
        </authorList>
    </citation>
    <scope>NUCLEOTIDE SEQUENCE</scope>
    <source>
        <strain evidence="12">NEAU-YB345</strain>
    </source>
</reference>
<evidence type="ECO:0000256" key="9">
    <source>
        <dbReference type="ARBA" id="ARBA00023136"/>
    </source>
</evidence>
<evidence type="ECO:0000313" key="12">
    <source>
        <dbReference type="EMBL" id="MBF9068280.1"/>
    </source>
</evidence>
<dbReference type="Proteomes" id="UP000657385">
    <property type="component" value="Unassembled WGS sequence"/>
</dbReference>
<evidence type="ECO:0000256" key="11">
    <source>
        <dbReference type="SAM" id="Phobius"/>
    </source>
</evidence>
<feature type="transmembrane region" description="Helical" evidence="11">
    <location>
        <begin position="358"/>
        <end position="377"/>
    </location>
</feature>
<dbReference type="EMBL" id="JADPRT010000003">
    <property type="protein sequence ID" value="MBF9068280.1"/>
    <property type="molecule type" value="Genomic_DNA"/>
</dbReference>
<keyword evidence="8 11" id="KW-1133">Transmembrane helix</keyword>
<feature type="transmembrane region" description="Helical" evidence="11">
    <location>
        <begin position="384"/>
        <end position="402"/>
    </location>
</feature>
<feature type="transmembrane region" description="Helical" evidence="11">
    <location>
        <begin position="306"/>
        <end position="327"/>
    </location>
</feature>
<feature type="transmembrane region" description="Helical" evidence="11">
    <location>
        <begin position="100"/>
        <end position="120"/>
    </location>
</feature>
<feature type="compositionally biased region" description="Low complexity" evidence="10">
    <location>
        <begin position="1"/>
        <end position="10"/>
    </location>
</feature>
<feature type="region of interest" description="Disordered" evidence="10">
    <location>
        <begin position="1"/>
        <end position="27"/>
    </location>
</feature>
<evidence type="ECO:0000256" key="3">
    <source>
        <dbReference type="ARBA" id="ARBA00022502"/>
    </source>
</evidence>
<sequence>MTATTRASSRSSRRSSSKRVGSRWTGPGSALRAAAPALLLYAAVRLVYLLLVLAASPHGPGESLHLLGTHWDANQYLNIARYGYNPATSPGRAGAGMSDLAFFPLFPALMAALHAVLPFLPWSAVGPVVATLASLAAAWGIFAALAPGYGRRTATLTVVMWGLVPAAVVENAGYSESLFTALAAWSLWAVVTRRWLTAGMLCLLAGLTRPTAVALAAAVIAAAAVELHRRRRDGRGAAAGSPVRPIAAALLAPLGWLGYVAWTAQALHNWSAYFQIQAQWHSRFDFGASTLHDVWLVFTSGSSLNTYYPIVACVLAAAVVLALCLVVRRDPPALVVYGLLTLAITLGDSAYLSSRPRFLLPAFPLLLPLAALVNRLGNRVIANTALACALVGSACFGAYVFFLSPGAP</sequence>
<proteinExistence type="predicted"/>
<keyword evidence="7" id="KW-0256">Endoplasmic reticulum</keyword>
<dbReference type="GO" id="GO:0006506">
    <property type="term" value="P:GPI anchor biosynthetic process"/>
    <property type="evidence" value="ECO:0007669"/>
    <property type="project" value="UniProtKB-KW"/>
</dbReference>
<evidence type="ECO:0008006" key="14">
    <source>
        <dbReference type="Google" id="ProtNLM"/>
    </source>
</evidence>
<feature type="transmembrane region" description="Helical" evidence="11">
    <location>
        <begin position="246"/>
        <end position="264"/>
    </location>
</feature>
<keyword evidence="13" id="KW-1185">Reference proteome</keyword>
<comment type="subcellular location">
    <subcellularLocation>
        <location evidence="1">Endoplasmic reticulum membrane</location>
        <topology evidence="1">Multi-pass membrane protein</topology>
    </subcellularLocation>
</comment>
<evidence type="ECO:0000313" key="13">
    <source>
        <dbReference type="Proteomes" id="UP000657385"/>
    </source>
</evidence>
<keyword evidence="3" id="KW-0337">GPI-anchor biosynthesis</keyword>
<feature type="compositionally biased region" description="Basic residues" evidence="10">
    <location>
        <begin position="11"/>
        <end position="21"/>
    </location>
</feature>
<accession>A0A931B7E4</accession>
<dbReference type="GO" id="GO:0000009">
    <property type="term" value="F:alpha-1,6-mannosyltransferase activity"/>
    <property type="evidence" value="ECO:0007669"/>
    <property type="project" value="InterPro"/>
</dbReference>
<keyword evidence="6 11" id="KW-0812">Transmembrane</keyword>
<organism evidence="12 13">
    <name type="scientific">Streptacidiphilus fuscans</name>
    <dbReference type="NCBI Taxonomy" id="2789292"/>
    <lineage>
        <taxon>Bacteria</taxon>
        <taxon>Bacillati</taxon>
        <taxon>Actinomycetota</taxon>
        <taxon>Actinomycetes</taxon>
        <taxon>Kitasatosporales</taxon>
        <taxon>Streptomycetaceae</taxon>
        <taxon>Streptacidiphilus</taxon>
    </lineage>
</organism>
<comment type="caution">
    <text evidence="12">The sequence shown here is derived from an EMBL/GenBank/DDBJ whole genome shotgun (WGS) entry which is preliminary data.</text>
</comment>
<dbReference type="GO" id="GO:0016020">
    <property type="term" value="C:membrane"/>
    <property type="evidence" value="ECO:0007669"/>
    <property type="project" value="GOC"/>
</dbReference>
<evidence type="ECO:0000256" key="4">
    <source>
        <dbReference type="ARBA" id="ARBA00022676"/>
    </source>
</evidence>
<evidence type="ECO:0000256" key="5">
    <source>
        <dbReference type="ARBA" id="ARBA00022679"/>
    </source>
</evidence>
<evidence type="ECO:0000256" key="6">
    <source>
        <dbReference type="ARBA" id="ARBA00022692"/>
    </source>
</evidence>
<feature type="transmembrane region" description="Helical" evidence="11">
    <location>
        <begin position="33"/>
        <end position="55"/>
    </location>
</feature>
<evidence type="ECO:0000256" key="7">
    <source>
        <dbReference type="ARBA" id="ARBA00022824"/>
    </source>
</evidence>
<feature type="transmembrane region" description="Helical" evidence="11">
    <location>
        <begin position="334"/>
        <end position="352"/>
    </location>
</feature>
<keyword evidence="5" id="KW-0808">Transferase</keyword>
<evidence type="ECO:0000256" key="8">
    <source>
        <dbReference type="ARBA" id="ARBA00022989"/>
    </source>
</evidence>
<name>A0A931B7E4_9ACTN</name>
<evidence type="ECO:0000256" key="1">
    <source>
        <dbReference type="ARBA" id="ARBA00004477"/>
    </source>
</evidence>
<dbReference type="PANTHER" id="PTHR12468">
    <property type="entry name" value="GPI MANNOSYLTRANSFERASE 2"/>
    <property type="match status" value="1"/>
</dbReference>
<dbReference type="PANTHER" id="PTHR12468:SF2">
    <property type="entry name" value="GPI MANNOSYLTRANSFERASE 2"/>
    <property type="match status" value="1"/>
</dbReference>
<feature type="transmembrane region" description="Helical" evidence="11">
    <location>
        <begin position="195"/>
        <end position="225"/>
    </location>
</feature>
<evidence type="ECO:0000256" key="10">
    <source>
        <dbReference type="SAM" id="MobiDB-lite"/>
    </source>
</evidence>
<dbReference type="AlphaFoldDB" id="A0A931B7E4"/>
<dbReference type="InterPro" id="IPR007315">
    <property type="entry name" value="PIG-V/Gpi18"/>
</dbReference>
<keyword evidence="4" id="KW-0328">Glycosyltransferase</keyword>
<protein>
    <recommendedName>
        <fullName evidence="14">Integral membrane protein</fullName>
    </recommendedName>
</protein>
<keyword evidence="9 11" id="KW-0472">Membrane</keyword>
<gene>
    <name evidence="12" type="ORF">I2501_09545</name>
</gene>
<comment type="pathway">
    <text evidence="2">Glycolipid biosynthesis; glycosylphosphatidylinositol-anchor biosynthesis.</text>
</comment>
<evidence type="ECO:0000256" key="2">
    <source>
        <dbReference type="ARBA" id="ARBA00004687"/>
    </source>
</evidence>
<dbReference type="GO" id="GO:0004376">
    <property type="term" value="F:GPI mannosyltransferase activity"/>
    <property type="evidence" value="ECO:0007669"/>
    <property type="project" value="InterPro"/>
</dbReference>